<reference evidence="12" key="1">
    <citation type="submission" date="2021-01" db="EMBL/GenBank/DDBJ databases">
        <title>Genome sequence of Phenylobacterium sp. 20VBR1 isolated from a valley glaceir, Ny-Alesund, Svalbard.</title>
        <authorList>
            <person name="Thomas F.A."/>
            <person name="Krishnan K.P."/>
            <person name="Sinha R.K."/>
        </authorList>
    </citation>
    <scope>NUCLEOTIDE SEQUENCE</scope>
    <source>
        <strain evidence="12">20VBR1</strain>
    </source>
</reference>
<dbReference type="InterPro" id="IPR043129">
    <property type="entry name" value="ATPase_NBD"/>
</dbReference>
<comment type="function">
    <text evidence="9">Catalyzes the formation of acetyl phosphate from acetate and ATP. Can also catalyze the reverse reaction.</text>
</comment>
<evidence type="ECO:0000256" key="5">
    <source>
        <dbReference type="ARBA" id="ARBA00022741"/>
    </source>
</evidence>
<evidence type="ECO:0000256" key="6">
    <source>
        <dbReference type="ARBA" id="ARBA00022777"/>
    </source>
</evidence>
<dbReference type="AlphaFoldDB" id="A0A974P796"/>
<evidence type="ECO:0000256" key="11">
    <source>
        <dbReference type="SAM" id="MobiDB-lite"/>
    </source>
</evidence>
<feature type="active site" description="Proton donor/acceptor" evidence="9">
    <location>
        <position position="64"/>
    </location>
</feature>
<keyword evidence="6 9" id="KW-0418">Kinase</keyword>
<feature type="site" description="Transition state stabilizer" evidence="9">
    <location>
        <position position="155"/>
    </location>
</feature>
<dbReference type="InterPro" id="IPR004372">
    <property type="entry name" value="Ac/propionate_kinase"/>
</dbReference>
<dbReference type="GO" id="GO:0000287">
    <property type="term" value="F:magnesium ion binding"/>
    <property type="evidence" value="ECO:0007669"/>
    <property type="project" value="UniProtKB-UniRule"/>
</dbReference>
<dbReference type="Pfam" id="PF00871">
    <property type="entry name" value="Acetate_kinase"/>
    <property type="match status" value="1"/>
</dbReference>
<dbReference type="PANTHER" id="PTHR21060:SF21">
    <property type="entry name" value="ACETATE KINASE"/>
    <property type="match status" value="1"/>
</dbReference>
<organism evidence="12">
    <name type="scientific">Phenylobacterium glaciei</name>
    <dbReference type="NCBI Taxonomy" id="2803784"/>
    <lineage>
        <taxon>Bacteria</taxon>
        <taxon>Pseudomonadati</taxon>
        <taxon>Pseudomonadota</taxon>
        <taxon>Alphaproteobacteria</taxon>
        <taxon>Caulobacterales</taxon>
        <taxon>Caulobacteraceae</taxon>
        <taxon>Phenylobacterium</taxon>
    </lineage>
</organism>
<protein>
    <recommendedName>
        <fullName evidence="9">Acetate kinase</fullName>
        <ecNumber evidence="9">2.7.2.1</ecNumber>
    </recommendedName>
    <alternativeName>
        <fullName evidence="9">Acetokinase</fullName>
    </alternativeName>
</protein>
<dbReference type="GO" id="GO:0005524">
    <property type="term" value="F:ATP binding"/>
    <property type="evidence" value="ECO:0007669"/>
    <property type="project" value="UniProtKB-KW"/>
</dbReference>
<dbReference type="EMBL" id="CP068570">
    <property type="protein sequence ID" value="QQZ52073.1"/>
    <property type="molecule type" value="Genomic_DNA"/>
</dbReference>
<proteinExistence type="inferred from homology"/>
<evidence type="ECO:0000256" key="2">
    <source>
        <dbReference type="ARBA" id="ARBA00022490"/>
    </source>
</evidence>
<keyword evidence="8 9" id="KW-0460">Magnesium</keyword>
<feature type="binding site" evidence="9">
    <location>
        <position position="7"/>
    </location>
    <ligand>
        <name>substrate</name>
    </ligand>
</feature>
<dbReference type="GO" id="GO:0006083">
    <property type="term" value="P:acetate metabolic process"/>
    <property type="evidence" value="ECO:0007669"/>
    <property type="project" value="TreeGrafter"/>
</dbReference>
<keyword evidence="2 9" id="KW-0963">Cytoplasm</keyword>
<dbReference type="SUPFAM" id="SSF53067">
    <property type="entry name" value="Actin-like ATPase domain"/>
    <property type="match status" value="2"/>
</dbReference>
<evidence type="ECO:0000256" key="7">
    <source>
        <dbReference type="ARBA" id="ARBA00022840"/>
    </source>
</evidence>
<gene>
    <name evidence="9" type="primary">ackA</name>
    <name evidence="12" type="ORF">JKL49_23345</name>
</gene>
<dbReference type="EC" id="2.7.2.1" evidence="9"/>
<comment type="similarity">
    <text evidence="1 9 10">Belongs to the acetokinase family.</text>
</comment>
<comment type="cofactor">
    <cofactor evidence="9">
        <name>Mg(2+)</name>
        <dbReference type="ChEBI" id="CHEBI:18420"/>
    </cofactor>
    <cofactor evidence="9">
        <name>Mn(2+)</name>
        <dbReference type="ChEBI" id="CHEBI:29035"/>
    </cofactor>
    <text evidence="9">Mg(2+). Can also accept Mn(2+).</text>
</comment>
<sequence length="282" mass="30322">MCAIGHRIVHGGADFSRPVLVDDRVLARLEVLSPLAPLHQPHNLAAVRLARSGRPGLPQVACFDTAFHHGHASVVTRFALPRTWHEQGVRRYGFHGLSYEFIADELRGLDPALAAGRVIVAHLGNGASLCAIHDGRSVDTTMGFTALDGLMMGTRCGALDPGVILYLQQQGLTPDAVQTLLYEQSGLLGSRACRATCGCCWPVSNPRRRRRWSCSCIASFGKSAPWPLPWAAWTASSSPQASARTRRPFARASPSAWAGPASRLTARPIAPDRAWSAPPKAA</sequence>
<dbReference type="PROSITE" id="PS01076">
    <property type="entry name" value="ACETATE_KINASE_2"/>
    <property type="match status" value="1"/>
</dbReference>
<dbReference type="PANTHER" id="PTHR21060">
    <property type="entry name" value="ACETATE KINASE"/>
    <property type="match status" value="1"/>
</dbReference>
<comment type="subcellular location">
    <subcellularLocation>
        <location evidence="9">Cytoplasm</location>
    </subcellularLocation>
</comment>
<feature type="binding site" evidence="9">
    <location>
        <begin position="122"/>
        <end position="126"/>
    </location>
    <ligand>
        <name>ATP</name>
        <dbReference type="ChEBI" id="CHEBI:30616"/>
    </ligand>
</feature>
<keyword evidence="7 9" id="KW-0067">ATP-binding</keyword>
<keyword evidence="3 9" id="KW-0808">Transferase</keyword>
<dbReference type="GO" id="GO:0006085">
    <property type="term" value="P:acetyl-CoA biosynthetic process"/>
    <property type="evidence" value="ECO:0007669"/>
    <property type="project" value="UniProtKB-UniRule"/>
</dbReference>
<dbReference type="GO" id="GO:0008776">
    <property type="term" value="F:acetate kinase activity"/>
    <property type="evidence" value="ECO:0007669"/>
    <property type="project" value="UniProtKB-UniRule"/>
</dbReference>
<dbReference type="GO" id="GO:0005829">
    <property type="term" value="C:cytosol"/>
    <property type="evidence" value="ECO:0007669"/>
    <property type="project" value="TreeGrafter"/>
</dbReference>
<comment type="caution">
    <text evidence="9">Lacks conserved residue(s) required for the propagation of feature annotation.</text>
</comment>
<dbReference type="PRINTS" id="PR00471">
    <property type="entry name" value="ACETATEKNASE"/>
</dbReference>
<evidence type="ECO:0000256" key="1">
    <source>
        <dbReference type="ARBA" id="ARBA00008748"/>
    </source>
</evidence>
<keyword evidence="4 9" id="KW-0479">Metal-binding</keyword>
<evidence type="ECO:0000256" key="8">
    <source>
        <dbReference type="ARBA" id="ARBA00022842"/>
    </source>
</evidence>
<comment type="catalytic activity">
    <reaction evidence="9">
        <text>acetate + ATP = acetyl phosphate + ADP</text>
        <dbReference type="Rhea" id="RHEA:11352"/>
        <dbReference type="ChEBI" id="CHEBI:22191"/>
        <dbReference type="ChEBI" id="CHEBI:30089"/>
        <dbReference type="ChEBI" id="CHEBI:30616"/>
        <dbReference type="ChEBI" id="CHEBI:456216"/>
        <dbReference type="EC" id="2.7.2.1"/>
    </reaction>
</comment>
<evidence type="ECO:0000256" key="4">
    <source>
        <dbReference type="ARBA" id="ARBA00022723"/>
    </source>
</evidence>
<keyword evidence="5 9" id="KW-0547">Nucleotide-binding</keyword>
<dbReference type="InterPro" id="IPR023865">
    <property type="entry name" value="Aliphatic_acid_kinase_CS"/>
</dbReference>
<comment type="subunit">
    <text evidence="9">Homodimer.</text>
</comment>
<dbReference type="InterPro" id="IPR000890">
    <property type="entry name" value="Aliphatic_acid_kin_short-chain"/>
</dbReference>
<dbReference type="Gene3D" id="3.30.420.40">
    <property type="match status" value="2"/>
</dbReference>
<feature type="region of interest" description="Disordered" evidence="11">
    <location>
        <begin position="237"/>
        <end position="282"/>
    </location>
</feature>
<evidence type="ECO:0000313" key="12">
    <source>
        <dbReference type="EMBL" id="QQZ52073.1"/>
    </source>
</evidence>
<evidence type="ECO:0000256" key="9">
    <source>
        <dbReference type="HAMAP-Rule" id="MF_00020"/>
    </source>
</evidence>
<evidence type="ECO:0000256" key="3">
    <source>
        <dbReference type="ARBA" id="ARBA00022679"/>
    </source>
</evidence>
<dbReference type="HAMAP" id="MF_00020">
    <property type="entry name" value="Acetate_kinase"/>
    <property type="match status" value="1"/>
</dbReference>
<comment type="pathway">
    <text evidence="9">Metabolic intermediate biosynthesis; acetyl-CoA biosynthesis; acetyl-CoA from acetate: step 1/2.</text>
</comment>
<accession>A0A974P796</accession>
<evidence type="ECO:0000256" key="10">
    <source>
        <dbReference type="RuleBase" id="RU003835"/>
    </source>
</evidence>
<name>A0A974P796_9CAUL</name>
<feature type="site" description="Transition state stabilizer" evidence="9">
    <location>
        <position position="95"/>
    </location>
</feature>